<comment type="caution">
    <text evidence="1">The sequence shown here is derived from an EMBL/GenBank/DDBJ whole genome shotgun (WGS) entry which is preliminary data.</text>
</comment>
<gene>
    <name evidence="1" type="ORF">KI387_044300</name>
</gene>
<feature type="non-terminal residue" evidence="1">
    <location>
        <position position="100"/>
    </location>
</feature>
<dbReference type="PANTHER" id="PTHR33384:SF1">
    <property type="entry name" value="EXPRESSED PROTEIN"/>
    <property type="match status" value="1"/>
</dbReference>
<name>A0AA38H0N4_TAXCH</name>
<protein>
    <submittedName>
        <fullName evidence="1">Uncharacterized protein</fullName>
    </submittedName>
</protein>
<dbReference type="EMBL" id="JAHRHJ020000001">
    <property type="protein sequence ID" value="KAH9332156.1"/>
    <property type="molecule type" value="Genomic_DNA"/>
</dbReference>
<dbReference type="OMA" id="MEVICPE"/>
<proteinExistence type="predicted"/>
<organism evidence="1 2">
    <name type="scientific">Taxus chinensis</name>
    <name type="common">Chinese yew</name>
    <name type="synonym">Taxus wallichiana var. chinensis</name>
    <dbReference type="NCBI Taxonomy" id="29808"/>
    <lineage>
        <taxon>Eukaryota</taxon>
        <taxon>Viridiplantae</taxon>
        <taxon>Streptophyta</taxon>
        <taxon>Embryophyta</taxon>
        <taxon>Tracheophyta</taxon>
        <taxon>Spermatophyta</taxon>
        <taxon>Pinopsida</taxon>
        <taxon>Pinidae</taxon>
        <taxon>Conifers II</taxon>
        <taxon>Cupressales</taxon>
        <taxon>Taxaceae</taxon>
        <taxon>Taxus</taxon>
    </lineage>
</organism>
<dbReference type="AlphaFoldDB" id="A0AA38H0N4"/>
<reference evidence="1 2" key="1">
    <citation type="journal article" date="2021" name="Nat. Plants">
        <title>The Taxus genome provides insights into paclitaxel biosynthesis.</title>
        <authorList>
            <person name="Xiong X."/>
            <person name="Gou J."/>
            <person name="Liao Q."/>
            <person name="Li Y."/>
            <person name="Zhou Q."/>
            <person name="Bi G."/>
            <person name="Li C."/>
            <person name="Du R."/>
            <person name="Wang X."/>
            <person name="Sun T."/>
            <person name="Guo L."/>
            <person name="Liang H."/>
            <person name="Lu P."/>
            <person name="Wu Y."/>
            <person name="Zhang Z."/>
            <person name="Ro D.K."/>
            <person name="Shang Y."/>
            <person name="Huang S."/>
            <person name="Yan J."/>
        </authorList>
    </citation>
    <scope>NUCLEOTIDE SEQUENCE [LARGE SCALE GENOMIC DNA]</scope>
    <source>
        <strain evidence="1">Ta-2019</strain>
    </source>
</reference>
<dbReference type="Proteomes" id="UP000824469">
    <property type="component" value="Unassembled WGS sequence"/>
</dbReference>
<sequence>YSTLQDEGEAGCEILDIFLRKRGYGDSNGSLPYFCGSPPVRSHNPLINDVKFVRKDIPSPSVSLTQKSSCGASFGAIPSVRVEGFVCSSAEKHCIVPALA</sequence>
<evidence type="ECO:0000313" key="1">
    <source>
        <dbReference type="EMBL" id="KAH9332156.1"/>
    </source>
</evidence>
<evidence type="ECO:0000313" key="2">
    <source>
        <dbReference type="Proteomes" id="UP000824469"/>
    </source>
</evidence>
<dbReference type="PANTHER" id="PTHR33384">
    <property type="entry name" value="EXPRESSED PROTEIN"/>
    <property type="match status" value="1"/>
</dbReference>
<accession>A0AA38H0N4</accession>
<keyword evidence="2" id="KW-1185">Reference proteome</keyword>